<proteinExistence type="predicted"/>
<dbReference type="OrthoDB" id="489874at2"/>
<evidence type="ECO:0000313" key="2">
    <source>
        <dbReference type="Proteomes" id="UP000010482"/>
    </source>
</evidence>
<accession>K9YTH7</accession>
<dbReference type="HOGENOM" id="CLU_092224_1_0_3"/>
<dbReference type="EMBL" id="CP003944">
    <property type="protein sequence ID" value="AFZ50226.1"/>
    <property type="molecule type" value="Genomic_DNA"/>
</dbReference>
<name>K9YTH7_DACS8</name>
<dbReference type="AlphaFoldDB" id="K9YTH7"/>
<dbReference type="KEGG" id="dsl:Dacsa_1545"/>
<dbReference type="InterPro" id="IPR014946">
    <property type="entry name" value="CRR6"/>
</dbReference>
<dbReference type="STRING" id="13035.Dacsa_1545"/>
<sequence>MTITIKLTQDSIDRLDLSPLKKELDPILSGGNLTEYEQQFQFEFDYPRNPTDPRELSEVPEIRLWFLRLDTVYPWFIFFLHWRNGELARYTAMLVPHQFSRAEGIQFNPEALELFVMRKVFVLYDWLLEKEISGYGRIISFSQMLGYEVEESFFESLADVD</sequence>
<dbReference type="Proteomes" id="UP000010482">
    <property type="component" value="Chromosome"/>
</dbReference>
<organism evidence="1 2">
    <name type="scientific">Dactylococcopsis salina (strain PCC 8305)</name>
    <name type="common">Myxobactron salinum</name>
    <dbReference type="NCBI Taxonomy" id="13035"/>
    <lineage>
        <taxon>Bacteria</taxon>
        <taxon>Bacillati</taxon>
        <taxon>Cyanobacteriota</taxon>
        <taxon>Cyanophyceae</taxon>
        <taxon>Nodosilineales</taxon>
        <taxon>Cymatolegaceae</taxon>
        <taxon>Dactylococcopsis</taxon>
    </lineage>
</organism>
<dbReference type="NCBIfam" id="NF038024">
    <property type="entry name" value="CRR6_slr1097"/>
    <property type="match status" value="1"/>
</dbReference>
<dbReference type="Pfam" id="PF08847">
    <property type="entry name" value="Crr6"/>
    <property type="match status" value="1"/>
</dbReference>
<evidence type="ECO:0000313" key="1">
    <source>
        <dbReference type="EMBL" id="AFZ50226.1"/>
    </source>
</evidence>
<dbReference type="PANTHER" id="PTHR35724:SF1">
    <property type="entry name" value="PROTEIN CHLORORESPIRATORY REDUCTION 6, CHLOROPLASTIC"/>
    <property type="match status" value="1"/>
</dbReference>
<evidence type="ECO:0008006" key="3">
    <source>
        <dbReference type="Google" id="ProtNLM"/>
    </source>
</evidence>
<keyword evidence="2" id="KW-1185">Reference proteome</keyword>
<dbReference type="PATRIC" id="fig|13035.3.peg.1740"/>
<dbReference type="RefSeq" id="WP_015229224.1">
    <property type="nucleotide sequence ID" value="NC_019780.1"/>
</dbReference>
<reference evidence="1" key="1">
    <citation type="submission" date="2012-04" db="EMBL/GenBank/DDBJ databases">
        <title>Finished genome of Dactylococcopsis salina PCC 8305.</title>
        <authorList>
            <consortium name="US DOE Joint Genome Institute"/>
            <person name="Gugger M."/>
            <person name="Coursin T."/>
            <person name="Rippka R."/>
            <person name="Tandeau De Marsac N."/>
            <person name="Huntemann M."/>
            <person name="Wei C.-L."/>
            <person name="Han J."/>
            <person name="Detter J.C."/>
            <person name="Han C."/>
            <person name="Tapia R."/>
            <person name="Daligault H."/>
            <person name="Chen A."/>
            <person name="Krypides N."/>
            <person name="Mavromatis K."/>
            <person name="Markowitz V."/>
            <person name="Szeto E."/>
            <person name="Ivanova N."/>
            <person name="Ovchinnikova G."/>
            <person name="Pagani I."/>
            <person name="Pati A."/>
            <person name="Goodwin L."/>
            <person name="Peters L."/>
            <person name="Pitluck S."/>
            <person name="Woyke T."/>
            <person name="Kerfeld C."/>
        </authorList>
    </citation>
    <scope>NUCLEOTIDE SEQUENCE [LARGE SCALE GENOMIC DNA]</scope>
    <source>
        <strain evidence="1">PCC 8305</strain>
    </source>
</reference>
<gene>
    <name evidence="1" type="ORF">Dacsa_1545</name>
</gene>
<dbReference type="PANTHER" id="PTHR35724">
    <property type="entry name" value="PROTEIN CHLORORESPIRATORY REDUCTION 6, CHLOROPLASTIC"/>
    <property type="match status" value="1"/>
</dbReference>
<dbReference type="eggNOG" id="COG5474">
    <property type="taxonomic scope" value="Bacteria"/>
</dbReference>
<dbReference type="GO" id="GO:0010275">
    <property type="term" value="P:NAD(P)H dehydrogenase complex assembly"/>
    <property type="evidence" value="ECO:0007669"/>
    <property type="project" value="TreeGrafter"/>
</dbReference>
<protein>
    <recommendedName>
        <fullName evidence="3">DUF1817 domain-containing protein</fullName>
    </recommendedName>
</protein>